<dbReference type="EMBL" id="JAAXZR010000019">
    <property type="protein sequence ID" value="NLT79609.1"/>
    <property type="molecule type" value="Genomic_DNA"/>
</dbReference>
<gene>
    <name evidence="4" type="ORF">GXW98_04910</name>
</gene>
<dbReference type="InterPro" id="IPR029058">
    <property type="entry name" value="AB_hydrolase_fold"/>
</dbReference>
<name>A0A971ICH7_9BIFI</name>
<keyword evidence="4" id="KW-0378">Hydrolase</keyword>
<dbReference type="PANTHER" id="PTHR43265">
    <property type="entry name" value="ESTERASE ESTD"/>
    <property type="match status" value="1"/>
</dbReference>
<protein>
    <submittedName>
        <fullName evidence="4">Alpha/beta hydrolase</fullName>
    </submittedName>
</protein>
<proteinExistence type="predicted"/>
<evidence type="ECO:0000313" key="4">
    <source>
        <dbReference type="EMBL" id="NLT79609.1"/>
    </source>
</evidence>
<evidence type="ECO:0000313" key="5">
    <source>
        <dbReference type="Proteomes" id="UP000767327"/>
    </source>
</evidence>
<feature type="transmembrane region" description="Helical" evidence="1">
    <location>
        <begin position="445"/>
        <end position="474"/>
    </location>
</feature>
<dbReference type="Proteomes" id="UP000767327">
    <property type="component" value="Unassembled WGS sequence"/>
</dbReference>
<feature type="transmembrane region" description="Helical" evidence="1">
    <location>
        <begin position="398"/>
        <end position="425"/>
    </location>
</feature>
<dbReference type="InterPro" id="IPR014940">
    <property type="entry name" value="BAAT_C"/>
</dbReference>
<dbReference type="SUPFAM" id="SSF53474">
    <property type="entry name" value="alpha/beta-Hydrolases"/>
    <property type="match status" value="1"/>
</dbReference>
<dbReference type="Gene3D" id="3.40.50.1820">
    <property type="entry name" value="alpha/beta hydrolase"/>
    <property type="match status" value="1"/>
</dbReference>
<sequence length="519" mass="54838">MLLLLVVLGSLMTSPTGVTANTEHVTVQSPDTGIAASGFTVPHEGSYQTKESRITIRLNDAVSIHAVVREPIGASGARPACLFLHGAGTGDSSEVYGDVASAMASAGIVTLVPDKRLDNYSTLHRDYPQMAEDYGRSFDTLKHWPGVDAQKTGLYAESEGTWISSIITANRKDVAFSILTSAPVVSGRQQMTMAASTYFTDSGAPRSLINDVPKLTSMDFRALGLEYANFDSTPYLSKLTQPVLVNYGTGDLSMPIEQGAQTILNQTASAGNSNVTVRYYPANHQMRTGSHLSRPGLPLESSYTRNLEDWINSVTMGATASDWSTPMIAGAQPSQRYSAPTSVSPGLISSLGVLLTLLGLALGASVLCGLCAAGVGINSRIRSRGRRSQQEESGRLPGFGQGIAAPLTLLVSLSTLSLLATLWYVGSSAVQALSLHHASVAFSGVWTVLRVAAIILVLLFGWLCSSVIAGIGHANRSSAQIRQDIRIAHGSGHQAVVLLGLVASVLVMISLAFWGLYTL</sequence>
<feature type="signal peptide" evidence="2">
    <location>
        <begin position="1"/>
        <end position="20"/>
    </location>
</feature>
<feature type="transmembrane region" description="Helical" evidence="1">
    <location>
        <begin position="495"/>
        <end position="517"/>
    </location>
</feature>
<accession>A0A971ICH7</accession>
<reference evidence="4" key="2">
    <citation type="submission" date="2020-01" db="EMBL/GenBank/DDBJ databases">
        <authorList>
            <person name="Campanaro S."/>
        </authorList>
    </citation>
    <scope>NUCLEOTIDE SEQUENCE</scope>
    <source>
        <strain evidence="4">AS01afH2WH_6</strain>
    </source>
</reference>
<organism evidence="4 5">
    <name type="scientific">Bifidobacterium crudilactis</name>
    <dbReference type="NCBI Taxonomy" id="327277"/>
    <lineage>
        <taxon>Bacteria</taxon>
        <taxon>Bacillati</taxon>
        <taxon>Actinomycetota</taxon>
        <taxon>Actinomycetes</taxon>
        <taxon>Bifidobacteriales</taxon>
        <taxon>Bifidobacteriaceae</taxon>
        <taxon>Bifidobacterium</taxon>
    </lineage>
</organism>
<dbReference type="PANTHER" id="PTHR43265:SF1">
    <property type="entry name" value="ESTERASE ESTD"/>
    <property type="match status" value="1"/>
</dbReference>
<dbReference type="InterPro" id="IPR053145">
    <property type="entry name" value="AB_hydrolase_Est10"/>
</dbReference>
<dbReference type="Pfam" id="PF08840">
    <property type="entry name" value="BAAT_C"/>
    <property type="match status" value="1"/>
</dbReference>
<dbReference type="GO" id="GO:0052689">
    <property type="term" value="F:carboxylic ester hydrolase activity"/>
    <property type="evidence" value="ECO:0007669"/>
    <property type="project" value="TreeGrafter"/>
</dbReference>
<keyword evidence="1" id="KW-1133">Transmembrane helix</keyword>
<dbReference type="AlphaFoldDB" id="A0A971ICH7"/>
<keyword evidence="2" id="KW-0732">Signal</keyword>
<feature type="domain" description="BAAT/Acyl-CoA thioester hydrolase C-terminal" evidence="3">
    <location>
        <begin position="140"/>
        <end position="299"/>
    </location>
</feature>
<evidence type="ECO:0000256" key="1">
    <source>
        <dbReference type="SAM" id="Phobius"/>
    </source>
</evidence>
<feature type="transmembrane region" description="Helical" evidence="1">
    <location>
        <begin position="351"/>
        <end position="377"/>
    </location>
</feature>
<evidence type="ECO:0000259" key="3">
    <source>
        <dbReference type="Pfam" id="PF08840"/>
    </source>
</evidence>
<evidence type="ECO:0000256" key="2">
    <source>
        <dbReference type="SAM" id="SignalP"/>
    </source>
</evidence>
<keyword evidence="1" id="KW-0812">Transmembrane</keyword>
<reference evidence="4" key="1">
    <citation type="journal article" date="2020" name="Biotechnol. Biofuels">
        <title>New insights from the biogas microbiome by comprehensive genome-resolved metagenomics of nearly 1600 species originating from multiple anaerobic digesters.</title>
        <authorList>
            <person name="Campanaro S."/>
            <person name="Treu L."/>
            <person name="Rodriguez-R L.M."/>
            <person name="Kovalovszki A."/>
            <person name="Ziels R.M."/>
            <person name="Maus I."/>
            <person name="Zhu X."/>
            <person name="Kougias P.G."/>
            <person name="Basile A."/>
            <person name="Luo G."/>
            <person name="Schluter A."/>
            <person name="Konstantinidis K.T."/>
            <person name="Angelidaki I."/>
        </authorList>
    </citation>
    <scope>NUCLEOTIDE SEQUENCE</scope>
    <source>
        <strain evidence="4">AS01afH2WH_6</strain>
    </source>
</reference>
<comment type="caution">
    <text evidence="4">The sequence shown here is derived from an EMBL/GenBank/DDBJ whole genome shotgun (WGS) entry which is preliminary data.</text>
</comment>
<feature type="chain" id="PRO_5037445462" evidence="2">
    <location>
        <begin position="21"/>
        <end position="519"/>
    </location>
</feature>
<keyword evidence="1" id="KW-0472">Membrane</keyword>